<dbReference type="Proteomes" id="UP000237105">
    <property type="component" value="Unassembled WGS sequence"/>
</dbReference>
<gene>
    <name evidence="3" type="ORF">PanWU01x14_308560</name>
</gene>
<name>A0A2P5AR43_PARAD</name>
<dbReference type="CDD" id="cd04051">
    <property type="entry name" value="C2_SRC2_like"/>
    <property type="match status" value="1"/>
</dbReference>
<organism evidence="3 4">
    <name type="scientific">Parasponia andersonii</name>
    <name type="common">Sponia andersonii</name>
    <dbReference type="NCBI Taxonomy" id="3476"/>
    <lineage>
        <taxon>Eukaryota</taxon>
        <taxon>Viridiplantae</taxon>
        <taxon>Streptophyta</taxon>
        <taxon>Embryophyta</taxon>
        <taxon>Tracheophyta</taxon>
        <taxon>Spermatophyta</taxon>
        <taxon>Magnoliopsida</taxon>
        <taxon>eudicotyledons</taxon>
        <taxon>Gunneridae</taxon>
        <taxon>Pentapetalae</taxon>
        <taxon>rosids</taxon>
        <taxon>fabids</taxon>
        <taxon>Rosales</taxon>
        <taxon>Cannabaceae</taxon>
        <taxon>Parasponia</taxon>
    </lineage>
</organism>
<dbReference type="AlphaFoldDB" id="A0A2P5AR43"/>
<dbReference type="GO" id="GO:0006952">
    <property type="term" value="P:defense response"/>
    <property type="evidence" value="ECO:0007669"/>
    <property type="project" value="InterPro"/>
</dbReference>
<keyword evidence="4" id="KW-1185">Reference proteome</keyword>
<dbReference type="EMBL" id="JXTB01000480">
    <property type="protein sequence ID" value="PON38941.1"/>
    <property type="molecule type" value="Genomic_DNA"/>
</dbReference>
<evidence type="ECO:0000313" key="4">
    <source>
        <dbReference type="Proteomes" id="UP000237105"/>
    </source>
</evidence>
<dbReference type="SUPFAM" id="SSF49562">
    <property type="entry name" value="C2 domain (Calcium/lipid-binding domain, CaLB)"/>
    <property type="match status" value="1"/>
</dbReference>
<protein>
    <submittedName>
        <fullName evidence="3">C2 domain containing protein</fullName>
    </submittedName>
</protein>
<evidence type="ECO:0000259" key="2">
    <source>
        <dbReference type="PROSITE" id="PS50004"/>
    </source>
</evidence>
<proteinExistence type="predicted"/>
<dbReference type="Gene3D" id="2.60.40.150">
    <property type="entry name" value="C2 domain"/>
    <property type="match status" value="1"/>
</dbReference>
<dbReference type="PROSITE" id="PS50004">
    <property type="entry name" value="C2"/>
    <property type="match status" value="1"/>
</dbReference>
<feature type="domain" description="C2" evidence="2">
    <location>
        <begin position="1"/>
        <end position="121"/>
    </location>
</feature>
<feature type="compositionally biased region" description="Basic and acidic residues" evidence="1">
    <location>
        <begin position="51"/>
        <end position="61"/>
    </location>
</feature>
<dbReference type="InterPro" id="IPR035892">
    <property type="entry name" value="C2_domain_sf"/>
</dbReference>
<comment type="caution">
    <text evidence="3">The sequence shown here is derived from an EMBL/GenBank/DDBJ whole genome shotgun (WGS) entry which is preliminary data.</text>
</comment>
<dbReference type="InterPro" id="IPR044750">
    <property type="entry name" value="C2_SRC2/BAP"/>
</dbReference>
<dbReference type="Pfam" id="PF00168">
    <property type="entry name" value="C2"/>
    <property type="match status" value="1"/>
</dbReference>
<dbReference type="InterPro" id="IPR000008">
    <property type="entry name" value="C2_dom"/>
</dbReference>
<evidence type="ECO:0000313" key="3">
    <source>
        <dbReference type="EMBL" id="PON38941.1"/>
    </source>
</evidence>
<accession>A0A2P5AR43</accession>
<dbReference type="PANTHER" id="PTHR32246">
    <property type="entry name" value="INGRESSION PROTEIN FIC1"/>
    <property type="match status" value="1"/>
</dbReference>
<dbReference type="SMART" id="SM00239">
    <property type="entry name" value="C2"/>
    <property type="match status" value="1"/>
</dbReference>
<dbReference type="STRING" id="3476.A0A2P5AR43"/>
<dbReference type="OrthoDB" id="1068731at2759"/>
<sequence>MDSSSVELKLMYGEDLRAFNFFQKLSVFVLASIAADDPTKKVENNQLQRTPTDREGDGNPEWNHEMRFIIGEESDSGSDHLFLHLDLRHDGVLFGIGDRTIGEVRIPLKDLMDEASSNGVVRFVRYQVKGSDGKPNGVLNLSYKFNSRSGKKPLNPNKIQYPTVEEIPNLDLQVPTLSFPRQSHWSSPSSLSFSGPERQGIDCWSPRPDVVSYPQIHVPQAGPGSGHHHYPYHGGVMWRPRGSVMGDWNGL</sequence>
<reference evidence="4" key="1">
    <citation type="submission" date="2016-06" db="EMBL/GenBank/DDBJ databases">
        <title>Parallel loss of symbiosis genes in relatives of nitrogen-fixing non-legume Parasponia.</title>
        <authorList>
            <person name="Van Velzen R."/>
            <person name="Holmer R."/>
            <person name="Bu F."/>
            <person name="Rutten L."/>
            <person name="Van Zeijl A."/>
            <person name="Liu W."/>
            <person name="Santuari L."/>
            <person name="Cao Q."/>
            <person name="Sharma T."/>
            <person name="Shen D."/>
            <person name="Roswanjaya Y."/>
            <person name="Wardhani T."/>
            <person name="Kalhor M.S."/>
            <person name="Jansen J."/>
            <person name="Van den Hoogen J."/>
            <person name="Gungor B."/>
            <person name="Hartog M."/>
            <person name="Hontelez J."/>
            <person name="Verver J."/>
            <person name="Yang W.-C."/>
            <person name="Schijlen E."/>
            <person name="Repin R."/>
            <person name="Schilthuizen M."/>
            <person name="Schranz E."/>
            <person name="Heidstra R."/>
            <person name="Miyata K."/>
            <person name="Fedorova E."/>
            <person name="Kohlen W."/>
            <person name="Bisseling T."/>
            <person name="Smit S."/>
            <person name="Geurts R."/>
        </authorList>
    </citation>
    <scope>NUCLEOTIDE SEQUENCE [LARGE SCALE GENOMIC DNA]</scope>
    <source>
        <strain evidence="4">cv. WU1-14</strain>
    </source>
</reference>
<evidence type="ECO:0000256" key="1">
    <source>
        <dbReference type="SAM" id="MobiDB-lite"/>
    </source>
</evidence>
<feature type="region of interest" description="Disordered" evidence="1">
    <location>
        <begin position="41"/>
        <end position="61"/>
    </location>
</feature>
<dbReference type="PANTHER" id="PTHR32246:SF169">
    <property type="entry name" value="PROTEIN SRC2-LIKE"/>
    <property type="match status" value="1"/>
</dbReference>